<evidence type="ECO:0000313" key="2">
    <source>
        <dbReference type="EMBL" id="KAK6992959.1"/>
    </source>
</evidence>
<protein>
    <submittedName>
        <fullName evidence="2">Uncharacterized protein</fullName>
    </submittedName>
</protein>
<proteinExistence type="predicted"/>
<accession>A0AAV9ZVG8</accession>
<dbReference type="AlphaFoldDB" id="A0AAV9ZVG8"/>
<evidence type="ECO:0000256" key="1">
    <source>
        <dbReference type="SAM" id="MobiDB-lite"/>
    </source>
</evidence>
<gene>
    <name evidence="2" type="ORF">R3P38DRAFT_3371958</name>
</gene>
<evidence type="ECO:0000313" key="3">
    <source>
        <dbReference type="Proteomes" id="UP001362999"/>
    </source>
</evidence>
<name>A0AAV9ZVG8_9AGAR</name>
<feature type="region of interest" description="Disordered" evidence="1">
    <location>
        <begin position="35"/>
        <end position="57"/>
    </location>
</feature>
<dbReference type="EMBL" id="JAWWNJ010000105">
    <property type="protein sequence ID" value="KAK6992959.1"/>
    <property type="molecule type" value="Genomic_DNA"/>
</dbReference>
<organism evidence="2 3">
    <name type="scientific">Favolaschia claudopus</name>
    <dbReference type="NCBI Taxonomy" id="2862362"/>
    <lineage>
        <taxon>Eukaryota</taxon>
        <taxon>Fungi</taxon>
        <taxon>Dikarya</taxon>
        <taxon>Basidiomycota</taxon>
        <taxon>Agaricomycotina</taxon>
        <taxon>Agaricomycetes</taxon>
        <taxon>Agaricomycetidae</taxon>
        <taxon>Agaricales</taxon>
        <taxon>Marasmiineae</taxon>
        <taxon>Mycenaceae</taxon>
        <taxon>Favolaschia</taxon>
    </lineage>
</organism>
<keyword evidence="3" id="KW-1185">Reference proteome</keyword>
<sequence length="259" mass="29012">MHLSIQISPSTRSLYVSTSRERDFRSFFPQNLAAGRLIPPPTRKATSSPDPRRSTFASWSLLPPPRREAARMALTIRIAFPRATAFALRLWLPAGKSPPPTPQRREAALMPFFPLTIFWSLTTKLIDIGYRMRMSFRRATSLCSCSEFSSPAARGTSSSATMESLSLRLYRFFSFRCAAHITSQSVVTGYFSSAAPHLPFHKSPFSKDFNAAFTNLDALKVFRTQKGLQNYEGIEDPRHARFPAVSRVQKSKNSPAEAG</sequence>
<dbReference type="Proteomes" id="UP001362999">
    <property type="component" value="Unassembled WGS sequence"/>
</dbReference>
<reference evidence="2 3" key="1">
    <citation type="journal article" date="2024" name="J Genomics">
        <title>Draft genome sequencing and assembly of Favolaschia claudopus CIRM-BRFM 2984 isolated from oak limbs.</title>
        <authorList>
            <person name="Navarro D."/>
            <person name="Drula E."/>
            <person name="Chaduli D."/>
            <person name="Cazenave R."/>
            <person name="Ahrendt S."/>
            <person name="Wang J."/>
            <person name="Lipzen A."/>
            <person name="Daum C."/>
            <person name="Barry K."/>
            <person name="Grigoriev I.V."/>
            <person name="Favel A."/>
            <person name="Rosso M.N."/>
            <person name="Martin F."/>
        </authorList>
    </citation>
    <scope>NUCLEOTIDE SEQUENCE [LARGE SCALE GENOMIC DNA]</scope>
    <source>
        <strain evidence="2 3">CIRM-BRFM 2984</strain>
    </source>
</reference>
<comment type="caution">
    <text evidence="2">The sequence shown here is derived from an EMBL/GenBank/DDBJ whole genome shotgun (WGS) entry which is preliminary data.</text>
</comment>